<evidence type="ECO:0000313" key="3">
    <source>
        <dbReference type="Proteomes" id="UP000014184"/>
    </source>
</evidence>
<evidence type="ECO:0000256" key="1">
    <source>
        <dbReference type="SAM" id="MobiDB-lite"/>
    </source>
</evidence>
<evidence type="ECO:0000313" key="2">
    <source>
        <dbReference type="EMBL" id="EOR72694.1"/>
    </source>
</evidence>
<protein>
    <submittedName>
        <fullName evidence="2">Uncharacterized protein</fullName>
    </submittedName>
</protein>
<proteinExistence type="predicted"/>
<gene>
    <name evidence="2" type="ORF">TM51_01118</name>
</gene>
<dbReference type="RefSeq" id="WP_016188038.1">
    <property type="nucleotide sequence ID" value="NZ_AOSG01000003.1"/>
</dbReference>
<name>A0A9P2WS25_THEFU</name>
<dbReference type="AlphaFoldDB" id="A0A9P2WS25"/>
<dbReference type="Proteomes" id="UP000014184">
    <property type="component" value="Unassembled WGS sequence"/>
</dbReference>
<dbReference type="EMBL" id="AOSG01000003">
    <property type="protein sequence ID" value="EOR72694.1"/>
    <property type="molecule type" value="Genomic_DNA"/>
</dbReference>
<keyword evidence="3" id="KW-1185">Reference proteome</keyword>
<accession>A0A9P2WS25</accession>
<organism evidence="2 3">
    <name type="scientific">Thermobifida fusca TM51</name>
    <dbReference type="NCBI Taxonomy" id="1169414"/>
    <lineage>
        <taxon>Bacteria</taxon>
        <taxon>Bacillati</taxon>
        <taxon>Actinomycetota</taxon>
        <taxon>Actinomycetes</taxon>
        <taxon>Streptosporangiales</taxon>
        <taxon>Nocardiopsidaceae</taxon>
        <taxon>Thermobifida</taxon>
    </lineage>
</organism>
<comment type="caution">
    <text evidence="2">The sequence shown here is derived from an EMBL/GenBank/DDBJ whole genome shotgun (WGS) entry which is preliminary data.</text>
</comment>
<feature type="compositionally biased region" description="Basic and acidic residues" evidence="1">
    <location>
        <begin position="1"/>
        <end position="22"/>
    </location>
</feature>
<feature type="region of interest" description="Disordered" evidence="1">
    <location>
        <begin position="1"/>
        <end position="62"/>
    </location>
</feature>
<feature type="compositionally biased region" description="Basic and acidic residues" evidence="1">
    <location>
        <begin position="50"/>
        <end position="62"/>
    </location>
</feature>
<reference evidence="2 3" key="1">
    <citation type="journal article" date="2013" name="Genome Announc.">
        <title>Draft Genome Sequence of the Lignocellulose Decomposer Thermobifida fusca Strain TM51.</title>
        <authorList>
            <person name="Toth A."/>
            <person name="Barna T."/>
            <person name="Nagy I."/>
            <person name="Horvath B."/>
            <person name="Nagy I."/>
            <person name="Tancsics A."/>
            <person name="Kriszt B."/>
            <person name="Baka E."/>
            <person name="Fekete C."/>
            <person name="Kukolya J."/>
        </authorList>
    </citation>
    <scope>NUCLEOTIDE SEQUENCE [LARGE SCALE GENOMIC DNA]</scope>
    <source>
        <strain evidence="2 3">TM51</strain>
    </source>
</reference>
<sequence length="62" mass="6987">MERGSDKHGPRLDESLKHEIEGALKSGGPTRAHEDREPEPLVDDEGIPATDREAIQRRQRSE</sequence>